<dbReference type="EMBL" id="JBHGSI010000003">
    <property type="protein sequence ID" value="MFB4719950.1"/>
    <property type="molecule type" value="Genomic_DNA"/>
</dbReference>
<dbReference type="KEGG" id="echu:RQP59_19165"/>
<proteinExistence type="predicted"/>
<sequence length="248" mass="28257">MVEVNMTTIKKMLENEQVQKNKAAEKGHFVLSTEVDRRFLSLDEIQRPEQAMRRLHDALQPFSSPVEVRSNRHVLKVPGERNCIWLVSSGNLSYFRSYDDLKIAISPAPVVAGLAALFSPFDRHVYRASRGAKVASLTLSQAHSVINNLNLWRDVSELLGFVVQMMCYRDEHLVSKDSYSVIRAKLIEYLNKKELNDLNQTGIASYIQNTTHLSRSLVYNYLSALTEGGYIKIIKGKLTEIIKLPEKF</sequence>
<keyword evidence="4" id="KW-1185">Reference proteome</keyword>
<dbReference type="RefSeq" id="WP_265194836.1">
    <property type="nucleotide sequence ID" value="NZ_CP135253.1"/>
</dbReference>
<accession>A0AA96M4E5</accession>
<evidence type="ECO:0000313" key="2">
    <source>
        <dbReference type="EMBL" id="MFB4719950.1"/>
    </source>
</evidence>
<dbReference type="Proteomes" id="UP001577381">
    <property type="component" value="Unassembled WGS sequence"/>
</dbReference>
<dbReference type="Pfam" id="PF15977">
    <property type="entry name" value="HTH_46"/>
    <property type="match status" value="1"/>
</dbReference>
<evidence type="ECO:0000259" key="1">
    <source>
        <dbReference type="Pfam" id="PF15977"/>
    </source>
</evidence>
<dbReference type="InterPro" id="IPR041687">
    <property type="entry name" value="HTH_46"/>
</dbReference>
<dbReference type="EMBL" id="CP135253">
    <property type="protein sequence ID" value="WNS37166.1"/>
    <property type="molecule type" value="Genomic_DNA"/>
</dbReference>
<evidence type="ECO:0000313" key="4">
    <source>
        <dbReference type="Proteomes" id="UP001577381"/>
    </source>
</evidence>
<name>A0AA96M4E5_9ENTR</name>
<gene>
    <name evidence="2" type="ORF">ACE3KR_13770</name>
    <name evidence="3" type="ORF">RQP59_19165</name>
</gene>
<evidence type="ECO:0000313" key="3">
    <source>
        <dbReference type="EMBL" id="WNS37166.1"/>
    </source>
</evidence>
<reference evidence="2 4" key="2">
    <citation type="submission" date="2024-09" db="EMBL/GenBank/DDBJ databases">
        <title>Molecular characterization of Carbapenemase-producing Enterobacter cloacae Complex from Infections in Argentina.</title>
        <authorList>
            <person name="De Mendieta J.M."/>
            <person name="Gomez S."/>
        </authorList>
    </citation>
    <scope>NUCLEOTIDE SEQUENCE [LARGE SCALE GENOMIC DNA]</scope>
    <source>
        <strain evidence="2 4">M23267</strain>
    </source>
</reference>
<protein>
    <submittedName>
        <fullName evidence="3">Helix-turn-helix domain-containing protein</fullName>
    </submittedName>
</protein>
<reference evidence="3" key="1">
    <citation type="submission" date="2023-09" db="EMBL/GenBank/DDBJ databases">
        <title>Coexistence of blaNDM-1 and blaKPC-2 in Enterobacter chuandaensis.</title>
        <authorList>
            <person name="Chen R."/>
        </authorList>
    </citation>
    <scope>NUCLEOTIDE SEQUENCE</scope>
    <source>
        <strain evidence="3">FAHZZU5885</strain>
    </source>
</reference>
<organism evidence="3">
    <name type="scientific">Enterobacter chuandaensis</name>
    <dbReference type="NCBI Taxonomy" id="2497875"/>
    <lineage>
        <taxon>Bacteria</taxon>
        <taxon>Pseudomonadati</taxon>
        <taxon>Pseudomonadota</taxon>
        <taxon>Gammaproteobacteria</taxon>
        <taxon>Enterobacterales</taxon>
        <taxon>Enterobacteriaceae</taxon>
        <taxon>Enterobacter</taxon>
        <taxon>Enterobacter cloacae complex</taxon>
    </lineage>
</organism>
<dbReference type="AlphaFoldDB" id="A0AA96M4E5"/>
<feature type="domain" description="IprA winged helix-turn-helix" evidence="1">
    <location>
        <begin position="178"/>
        <end position="245"/>
    </location>
</feature>